<protein>
    <submittedName>
        <fullName evidence="2">ATPase</fullName>
    </submittedName>
</protein>
<dbReference type="KEGG" id="sufl:FIL70_08635"/>
<evidence type="ECO:0000313" key="3">
    <source>
        <dbReference type="Proteomes" id="UP000311469"/>
    </source>
</evidence>
<dbReference type="InterPro" id="IPR018317">
    <property type="entry name" value="QueC"/>
</dbReference>
<dbReference type="AlphaFoldDB" id="A0A5B8CG79"/>
<proteinExistence type="predicted"/>
<keyword evidence="1" id="KW-0671">Queuosine biosynthesis</keyword>
<reference evidence="2 3" key="1">
    <citation type="submission" date="2019-06" db="EMBL/GenBank/DDBJ databases">
        <title>Genome organization and adaptive potential of archetypical organophosphate degarding Sphingobium fuliginis ATCC 27551.</title>
        <authorList>
            <person name="Sarwar A."/>
            <person name="Parthasarathy S."/>
            <person name="Singh C."/>
            <person name="Siddavattam D."/>
        </authorList>
    </citation>
    <scope>NUCLEOTIDE SEQUENCE [LARGE SCALE GENOMIC DNA]</scope>
    <source>
        <strain evidence="2 3">ATCC 27551</strain>
    </source>
</reference>
<dbReference type="SUPFAM" id="SSF52402">
    <property type="entry name" value="Adenine nucleotide alpha hydrolases-like"/>
    <property type="match status" value="1"/>
</dbReference>
<dbReference type="Proteomes" id="UP000311469">
    <property type="component" value="Chromosome cSF1"/>
</dbReference>
<name>A0A5B8CG79_SPHSA</name>
<sequence>MTARTYHAHRDDAIVVDAVEVGAALRDDAAPALLDSVISLSTAGLESYFYTGWRPELVDLMVIAAAVEYCDLSVRRPSWGWARSFDLRVAVHDLARWEDEAVGEALEDALTFLTGDQWAVSFVQRERDIERVGQGTLGFDVRDRIIVPYSDGIDSRAVSALVEEAEGGGLVRVRLGTKGADRRSRDPRERRFMSVPYHVRLDSRQRVESTARSRGFKFAVITGIAACLANVGRIIVTESGQGALGPILATLGQAYPDYRVHPAFTRCIEKLFAALTGKRIRYEYPRIWSTKGETIKAAAALASPPSWSSTRSCWQNSRQVAFAGERRQCGICAACMLRRLSMQAAGIAEPASNYIWEDLSASDVASGAVAGFALMTKALQEHAVAGVLHLDHLAALAGSAIHRRAIARVARETAEALSIAPEDAEAKIHDLLARHRIEWLRFQSSLGQDSFVAKLAEVSPWPR</sequence>
<dbReference type="GO" id="GO:0008616">
    <property type="term" value="P:tRNA queuosine(34) biosynthetic process"/>
    <property type="evidence" value="ECO:0007669"/>
    <property type="project" value="UniProtKB-KW"/>
</dbReference>
<accession>A0A5B8CG79</accession>
<dbReference type="Pfam" id="PF06508">
    <property type="entry name" value="QueC"/>
    <property type="match status" value="1"/>
</dbReference>
<dbReference type="Gene3D" id="3.40.50.620">
    <property type="entry name" value="HUPs"/>
    <property type="match status" value="1"/>
</dbReference>
<dbReference type="EMBL" id="CP041016">
    <property type="protein sequence ID" value="QDC37276.1"/>
    <property type="molecule type" value="Genomic_DNA"/>
</dbReference>
<dbReference type="RefSeq" id="WP_140042074.1">
    <property type="nucleotide sequence ID" value="NZ_CP041016.1"/>
</dbReference>
<gene>
    <name evidence="2" type="ORF">FIL70_08635</name>
</gene>
<evidence type="ECO:0000256" key="1">
    <source>
        <dbReference type="ARBA" id="ARBA00022785"/>
    </source>
</evidence>
<dbReference type="InterPro" id="IPR014729">
    <property type="entry name" value="Rossmann-like_a/b/a_fold"/>
</dbReference>
<evidence type="ECO:0000313" key="2">
    <source>
        <dbReference type="EMBL" id="QDC37276.1"/>
    </source>
</evidence>
<organism evidence="2 3">
    <name type="scientific">Sphingobium fuliginis ATCC 27551</name>
    <dbReference type="NCBI Taxonomy" id="1208342"/>
    <lineage>
        <taxon>Bacteria</taxon>
        <taxon>Pseudomonadati</taxon>
        <taxon>Pseudomonadota</taxon>
        <taxon>Alphaproteobacteria</taxon>
        <taxon>Sphingomonadales</taxon>
        <taxon>Sphingomonadaceae</taxon>
        <taxon>Sphingobium</taxon>
    </lineage>
</organism>